<sequence>DEDVGYLPPNEDQLVPPPSFNPFFTLVEDAATGETSHPAVHYIFVDDDPELQTAVSMHALGATRHAHTHLDPDIGHGEPEVLSSILPPPRPGVKERYIIVDLSPDGQGVAEAQSLSREWQVTRTQVGPAPTFAEDAGAEQNGSLMLRIEGMGIAKGRPGEEERMIEEARRNAGGDLVKGMEDVLKRFDSGMEVLANV</sequence>
<evidence type="ECO:0000313" key="2">
    <source>
        <dbReference type="Proteomes" id="UP000799776"/>
    </source>
</evidence>
<evidence type="ECO:0000313" key="1">
    <source>
        <dbReference type="EMBL" id="KAF2085128.1"/>
    </source>
</evidence>
<dbReference type="EMBL" id="ML978733">
    <property type="protein sequence ID" value="KAF2085128.1"/>
    <property type="molecule type" value="Genomic_DNA"/>
</dbReference>
<proteinExistence type="predicted"/>
<organism evidence="1 2">
    <name type="scientific">Saccharata proteae CBS 121410</name>
    <dbReference type="NCBI Taxonomy" id="1314787"/>
    <lineage>
        <taxon>Eukaryota</taxon>
        <taxon>Fungi</taxon>
        <taxon>Dikarya</taxon>
        <taxon>Ascomycota</taxon>
        <taxon>Pezizomycotina</taxon>
        <taxon>Dothideomycetes</taxon>
        <taxon>Dothideomycetes incertae sedis</taxon>
        <taxon>Botryosphaeriales</taxon>
        <taxon>Saccharataceae</taxon>
        <taxon>Saccharata</taxon>
    </lineage>
</organism>
<reference evidence="1" key="1">
    <citation type="journal article" date="2020" name="Stud. Mycol.">
        <title>101 Dothideomycetes genomes: a test case for predicting lifestyles and emergence of pathogens.</title>
        <authorList>
            <person name="Haridas S."/>
            <person name="Albert R."/>
            <person name="Binder M."/>
            <person name="Bloem J."/>
            <person name="Labutti K."/>
            <person name="Salamov A."/>
            <person name="Andreopoulos B."/>
            <person name="Baker S."/>
            <person name="Barry K."/>
            <person name="Bills G."/>
            <person name="Bluhm B."/>
            <person name="Cannon C."/>
            <person name="Castanera R."/>
            <person name="Culley D."/>
            <person name="Daum C."/>
            <person name="Ezra D."/>
            <person name="Gonzalez J."/>
            <person name="Henrissat B."/>
            <person name="Kuo A."/>
            <person name="Liang C."/>
            <person name="Lipzen A."/>
            <person name="Lutzoni F."/>
            <person name="Magnuson J."/>
            <person name="Mondo S."/>
            <person name="Nolan M."/>
            <person name="Ohm R."/>
            <person name="Pangilinan J."/>
            <person name="Park H.-J."/>
            <person name="Ramirez L."/>
            <person name="Alfaro M."/>
            <person name="Sun H."/>
            <person name="Tritt A."/>
            <person name="Yoshinaga Y."/>
            <person name="Zwiers L.-H."/>
            <person name="Turgeon B."/>
            <person name="Goodwin S."/>
            <person name="Spatafora J."/>
            <person name="Crous P."/>
            <person name="Grigoriev I."/>
        </authorList>
    </citation>
    <scope>NUCLEOTIDE SEQUENCE</scope>
    <source>
        <strain evidence="1">CBS 121410</strain>
    </source>
</reference>
<keyword evidence="2" id="KW-1185">Reference proteome</keyword>
<name>A0A9P4HR27_9PEZI</name>
<feature type="non-terminal residue" evidence="1">
    <location>
        <position position="197"/>
    </location>
</feature>
<gene>
    <name evidence="1" type="ORF">K490DRAFT_16498</name>
</gene>
<comment type="caution">
    <text evidence="1">The sequence shown here is derived from an EMBL/GenBank/DDBJ whole genome shotgun (WGS) entry which is preliminary data.</text>
</comment>
<dbReference type="AlphaFoldDB" id="A0A9P4HR27"/>
<protein>
    <submittedName>
        <fullName evidence="1">Uncharacterized protein</fullName>
    </submittedName>
</protein>
<accession>A0A9P4HR27</accession>
<dbReference type="OrthoDB" id="1681166at2759"/>
<dbReference type="Proteomes" id="UP000799776">
    <property type="component" value="Unassembled WGS sequence"/>
</dbReference>
<feature type="non-terminal residue" evidence="1">
    <location>
        <position position="1"/>
    </location>
</feature>